<evidence type="ECO:0000256" key="8">
    <source>
        <dbReference type="ARBA" id="ARBA00023136"/>
    </source>
</evidence>
<dbReference type="PANTHER" id="PTHR24221:SF647">
    <property type="entry name" value="BLL6336 PROTEIN"/>
    <property type="match status" value="1"/>
</dbReference>
<evidence type="ECO:0000256" key="7">
    <source>
        <dbReference type="ARBA" id="ARBA00022989"/>
    </source>
</evidence>
<dbReference type="GO" id="GO:0006508">
    <property type="term" value="P:proteolysis"/>
    <property type="evidence" value="ECO:0007669"/>
    <property type="project" value="InterPro"/>
</dbReference>
<feature type="domain" description="Peptidase C39" evidence="12">
    <location>
        <begin position="1"/>
        <end position="122"/>
    </location>
</feature>
<keyword evidence="7 9" id="KW-1133">Transmembrane helix</keyword>
<dbReference type="PATRIC" id="fig|1560234.3.peg.560"/>
<dbReference type="SMART" id="SM00382">
    <property type="entry name" value="AAA"/>
    <property type="match status" value="1"/>
</dbReference>
<feature type="transmembrane region" description="Helical" evidence="9">
    <location>
        <begin position="150"/>
        <end position="172"/>
    </location>
</feature>
<feature type="domain" description="ABC transmembrane type-1" evidence="11">
    <location>
        <begin position="154"/>
        <end position="433"/>
    </location>
</feature>
<accession>A0A1B7XD58</accession>
<dbReference type="Pfam" id="PF03412">
    <property type="entry name" value="Peptidase_C39"/>
    <property type="match status" value="1"/>
</dbReference>
<dbReference type="PROSITE" id="PS50990">
    <property type="entry name" value="PEPTIDASE_C39"/>
    <property type="match status" value="1"/>
</dbReference>
<dbReference type="NCBIfam" id="TIGR01846">
    <property type="entry name" value="type_I_sec_HlyB"/>
    <property type="match status" value="1"/>
</dbReference>
<dbReference type="InterPro" id="IPR010132">
    <property type="entry name" value="ATPase_T1SS_HlyB"/>
</dbReference>
<dbReference type="PROSITE" id="PS50893">
    <property type="entry name" value="ABC_TRANSPORTER_2"/>
    <property type="match status" value="1"/>
</dbReference>
<dbReference type="InterPro" id="IPR003593">
    <property type="entry name" value="AAA+_ATPase"/>
</dbReference>
<name>A0A1B7XD58_9BACT</name>
<protein>
    <submittedName>
        <fullName evidence="13">Peptidase C39</fullName>
    </submittedName>
</protein>
<evidence type="ECO:0000256" key="9">
    <source>
        <dbReference type="SAM" id="Phobius"/>
    </source>
</evidence>
<dbReference type="OrthoDB" id="9760168at2"/>
<evidence type="ECO:0000313" key="13">
    <source>
        <dbReference type="EMBL" id="OBQ51897.1"/>
    </source>
</evidence>
<feature type="domain" description="ABC transporter" evidence="10">
    <location>
        <begin position="466"/>
        <end position="701"/>
    </location>
</feature>
<proteinExistence type="predicted"/>
<evidence type="ECO:0000259" key="10">
    <source>
        <dbReference type="PROSITE" id="PS50893"/>
    </source>
</evidence>
<dbReference type="Pfam" id="PF00664">
    <property type="entry name" value="ABC_membrane"/>
    <property type="match status" value="1"/>
</dbReference>
<dbReference type="CDD" id="cd18588">
    <property type="entry name" value="ABC_6TM_CyaB_HlyB_like"/>
    <property type="match status" value="1"/>
</dbReference>
<dbReference type="GO" id="GO:0005524">
    <property type="term" value="F:ATP binding"/>
    <property type="evidence" value="ECO:0007669"/>
    <property type="project" value="UniProtKB-KW"/>
</dbReference>
<feature type="transmembrane region" description="Helical" evidence="9">
    <location>
        <begin position="192"/>
        <end position="212"/>
    </location>
</feature>
<dbReference type="InterPro" id="IPR011527">
    <property type="entry name" value="ABC1_TM_dom"/>
</dbReference>
<dbReference type="AlphaFoldDB" id="A0A1B7XD58"/>
<evidence type="ECO:0000256" key="1">
    <source>
        <dbReference type="ARBA" id="ARBA00004651"/>
    </source>
</evidence>
<dbReference type="PROSITE" id="PS00211">
    <property type="entry name" value="ABC_TRANSPORTER_1"/>
    <property type="match status" value="1"/>
</dbReference>
<dbReference type="InterPro" id="IPR005074">
    <property type="entry name" value="Peptidase_C39"/>
</dbReference>
<keyword evidence="3" id="KW-1003">Cell membrane</keyword>
<comment type="caution">
    <text evidence="13">The sequence shown here is derived from an EMBL/GenBank/DDBJ whole genome shotgun (WGS) entry which is preliminary data.</text>
</comment>
<dbReference type="GO" id="GO:0005886">
    <property type="term" value="C:plasma membrane"/>
    <property type="evidence" value="ECO:0007669"/>
    <property type="project" value="UniProtKB-SubCell"/>
</dbReference>
<dbReference type="GO" id="GO:0030253">
    <property type="term" value="P:protein secretion by the type I secretion system"/>
    <property type="evidence" value="ECO:0007669"/>
    <property type="project" value="InterPro"/>
</dbReference>
<evidence type="ECO:0000256" key="2">
    <source>
        <dbReference type="ARBA" id="ARBA00022448"/>
    </source>
</evidence>
<dbReference type="InterPro" id="IPR017871">
    <property type="entry name" value="ABC_transporter-like_CS"/>
</dbReference>
<dbReference type="STRING" id="1560234.SP90_08680"/>
<evidence type="ECO:0000256" key="4">
    <source>
        <dbReference type="ARBA" id="ARBA00022692"/>
    </source>
</evidence>
<keyword evidence="2" id="KW-0813">Transport</keyword>
<dbReference type="PANTHER" id="PTHR24221">
    <property type="entry name" value="ATP-BINDING CASSETTE SUB-FAMILY B"/>
    <property type="match status" value="1"/>
</dbReference>
<dbReference type="Proteomes" id="UP000091979">
    <property type="component" value="Unassembled WGS sequence"/>
</dbReference>
<dbReference type="SUPFAM" id="SSF52540">
    <property type="entry name" value="P-loop containing nucleoside triphosphate hydrolases"/>
    <property type="match status" value="1"/>
</dbReference>
<dbReference type="Pfam" id="PF00005">
    <property type="entry name" value="ABC_tran"/>
    <property type="match status" value="1"/>
</dbReference>
<keyword evidence="4 9" id="KW-0812">Transmembrane</keyword>
<gene>
    <name evidence="13" type="ORF">SP90_08680</name>
</gene>
<keyword evidence="8 9" id="KW-0472">Membrane</keyword>
<dbReference type="Gene3D" id="3.40.50.300">
    <property type="entry name" value="P-loop containing nucleotide triphosphate hydrolases"/>
    <property type="match status" value="1"/>
</dbReference>
<dbReference type="InterPro" id="IPR027417">
    <property type="entry name" value="P-loop_NTPase"/>
</dbReference>
<dbReference type="FunFam" id="1.20.1560.10:FF:000056">
    <property type="entry name" value="Alpha-hemolysin translocation ATP-binding protein HlyB"/>
    <property type="match status" value="1"/>
</dbReference>
<dbReference type="GO" id="GO:0034040">
    <property type="term" value="F:ATPase-coupled lipid transmembrane transporter activity"/>
    <property type="evidence" value="ECO:0007669"/>
    <property type="project" value="TreeGrafter"/>
</dbReference>
<evidence type="ECO:0000313" key="14">
    <source>
        <dbReference type="Proteomes" id="UP000091979"/>
    </source>
</evidence>
<dbReference type="PROSITE" id="PS50929">
    <property type="entry name" value="ABC_TM1F"/>
    <property type="match status" value="1"/>
</dbReference>
<dbReference type="RefSeq" id="WP_066854605.1">
    <property type="nucleotide sequence ID" value="NZ_JXMS01000012.1"/>
</dbReference>
<evidence type="ECO:0000256" key="3">
    <source>
        <dbReference type="ARBA" id="ARBA00022475"/>
    </source>
</evidence>
<comment type="subcellular location">
    <subcellularLocation>
        <location evidence="1">Cell membrane</location>
        <topology evidence="1">Multi-pass membrane protein</topology>
    </subcellularLocation>
</comment>
<dbReference type="FunFam" id="3.40.50.300:FF:000299">
    <property type="entry name" value="ABC transporter ATP-binding protein/permease"/>
    <property type="match status" value="1"/>
</dbReference>
<keyword evidence="6" id="KW-0067">ATP-binding</keyword>
<dbReference type="GO" id="GO:0016887">
    <property type="term" value="F:ATP hydrolysis activity"/>
    <property type="evidence" value="ECO:0007669"/>
    <property type="project" value="InterPro"/>
</dbReference>
<keyword evidence="14" id="KW-1185">Reference proteome</keyword>
<feature type="transmembrane region" description="Helical" evidence="9">
    <location>
        <begin position="292"/>
        <end position="312"/>
    </location>
</feature>
<keyword evidence="5" id="KW-0547">Nucleotide-binding</keyword>
<dbReference type="SUPFAM" id="SSF90123">
    <property type="entry name" value="ABC transporter transmembrane region"/>
    <property type="match status" value="1"/>
</dbReference>
<evidence type="ECO:0000259" key="11">
    <source>
        <dbReference type="PROSITE" id="PS50929"/>
    </source>
</evidence>
<dbReference type="GO" id="GO:0140359">
    <property type="term" value="F:ABC-type transporter activity"/>
    <property type="evidence" value="ECO:0007669"/>
    <property type="project" value="InterPro"/>
</dbReference>
<evidence type="ECO:0000256" key="5">
    <source>
        <dbReference type="ARBA" id="ARBA00022741"/>
    </source>
</evidence>
<feature type="transmembrane region" description="Helical" evidence="9">
    <location>
        <begin position="261"/>
        <end position="286"/>
    </location>
</feature>
<reference evidence="13 14" key="1">
    <citation type="submission" date="2015-01" db="EMBL/GenBank/DDBJ databases">
        <title>Desulfovibrio sp. JC271 draft genome sequence.</title>
        <authorList>
            <person name="Shivani Y."/>
            <person name="Subhash Y."/>
            <person name="Sasikala C."/>
            <person name="Ramana C.V."/>
        </authorList>
    </citation>
    <scope>NUCLEOTIDE SEQUENCE [LARGE SCALE GENOMIC DNA]</scope>
    <source>
        <strain evidence="13 14">JC271</strain>
    </source>
</reference>
<dbReference type="InterPro" id="IPR003439">
    <property type="entry name" value="ABC_transporter-like_ATP-bd"/>
</dbReference>
<evidence type="ECO:0000259" key="12">
    <source>
        <dbReference type="PROSITE" id="PS50990"/>
    </source>
</evidence>
<organism evidence="13 14">
    <name type="scientific">Halodesulfovibrio spirochaetisodalis</name>
    <dbReference type="NCBI Taxonomy" id="1560234"/>
    <lineage>
        <taxon>Bacteria</taxon>
        <taxon>Pseudomonadati</taxon>
        <taxon>Thermodesulfobacteriota</taxon>
        <taxon>Desulfovibrionia</taxon>
        <taxon>Desulfovibrionales</taxon>
        <taxon>Desulfovibrionaceae</taxon>
        <taxon>Halodesulfovibrio</taxon>
    </lineage>
</organism>
<sequence length="717" mass="79613">MAQQSIDTGLFCIIYIARFFDIEANADTLLHEFRADEKNLSEQQLLNAASSLKLKAKVKSWKLDEASNIPFPAMFLTKENTWCVIGKITADSALIRNPLSTKAESISLDELAAMWNDKVILLAKRTILPSAIRQFNIEWFIPSIKKYKRLLLEVLCASFFLQLFGLMTPLFFQVVVDKVLVHKSATTLDVLAIGFLGASIFEVLLSGLRTWLFSHTAYRIDVVLGARLFNHLTKLPAAYFSSRRVGDSVARVRELETIRRFLTGSALTLIVDLCFTLVFFAVMFLYSPLLTGVVAGIMPCYILLSVFVTPLLRKRLDEKFMRGADNQAFLVETVTGIQTVKSMAIEPQFQRSWEEKLADYVRSAFKADNLGNIAVQATQFFSKLTTLLIIWIGAHSVMNGSITVGQLVAFNMMAQRVSGPILRLAKLWQDFQQAGISLKKLGDILNTPTENQGNAQLSLPPIKGAIQLENIDFRYSAKAPRVLKKVSLSINPGESIGIVGRSGSGKSTITNLIQRLYVPEEGRVLIDGMDINLLSPAWLRRQIGVVLQDNLLFNRTIKDNIAVAEPSIPIEAVIRAAKLAGAHQFITELTDGYNTIVGEHGSTLSGGQRQRIAIARALLTNPRILIFDEATSALDYESEYIIQQNMKAISHGRTVLIIAHRLSTVMNCDKIAVIDKGKVLEIGTHKELIASKGYYANLWNYQTAGATAMTYSEVVNA</sequence>
<evidence type="ECO:0000256" key="6">
    <source>
        <dbReference type="ARBA" id="ARBA00022840"/>
    </source>
</evidence>
<dbReference type="EMBL" id="JXMS01000012">
    <property type="protein sequence ID" value="OBQ51897.1"/>
    <property type="molecule type" value="Genomic_DNA"/>
</dbReference>
<dbReference type="InterPro" id="IPR036640">
    <property type="entry name" value="ABC1_TM_sf"/>
</dbReference>
<dbReference type="Gene3D" id="1.20.1560.10">
    <property type="entry name" value="ABC transporter type 1, transmembrane domain"/>
    <property type="match status" value="1"/>
</dbReference>
<dbReference type="Gene3D" id="3.90.70.10">
    <property type="entry name" value="Cysteine proteinases"/>
    <property type="match status" value="1"/>
</dbReference>
<dbReference type="GO" id="GO:0008233">
    <property type="term" value="F:peptidase activity"/>
    <property type="evidence" value="ECO:0007669"/>
    <property type="project" value="InterPro"/>
</dbReference>
<dbReference type="GO" id="GO:0030256">
    <property type="term" value="C:type I protein secretion system complex"/>
    <property type="evidence" value="ECO:0007669"/>
    <property type="project" value="InterPro"/>
</dbReference>
<dbReference type="InterPro" id="IPR039421">
    <property type="entry name" value="Type_1_exporter"/>
</dbReference>